<dbReference type="AlphaFoldDB" id="A0AAD9NWA0"/>
<evidence type="ECO:0000313" key="1">
    <source>
        <dbReference type="EMBL" id="KAK2182724.1"/>
    </source>
</evidence>
<protein>
    <submittedName>
        <fullName evidence="1">Uncharacterized protein</fullName>
    </submittedName>
</protein>
<sequence length="100" mass="11517">MTFNYICVVQSSYTRRPNGNCEAPHRLYWGTCAETKRRKTKMMKFTLKHKLRTYGSSSLAIGYDMDSPSDRIRNLGVRIDQHLTMTDRVTVVCAACNYSV</sequence>
<dbReference type="Proteomes" id="UP001209878">
    <property type="component" value="Unassembled WGS sequence"/>
</dbReference>
<proteinExistence type="predicted"/>
<evidence type="ECO:0000313" key="2">
    <source>
        <dbReference type="Proteomes" id="UP001209878"/>
    </source>
</evidence>
<keyword evidence="2" id="KW-1185">Reference proteome</keyword>
<dbReference type="EMBL" id="JAODUO010000339">
    <property type="protein sequence ID" value="KAK2182724.1"/>
    <property type="molecule type" value="Genomic_DNA"/>
</dbReference>
<gene>
    <name evidence="1" type="ORF">NP493_340g03075</name>
</gene>
<accession>A0AAD9NWA0</accession>
<name>A0AAD9NWA0_RIDPI</name>
<comment type="caution">
    <text evidence="1">The sequence shown here is derived from an EMBL/GenBank/DDBJ whole genome shotgun (WGS) entry which is preliminary data.</text>
</comment>
<reference evidence="1" key="1">
    <citation type="journal article" date="2023" name="Mol. Biol. Evol.">
        <title>Third-Generation Sequencing Reveals the Adaptive Role of the Epigenome in Three Deep-Sea Polychaetes.</title>
        <authorList>
            <person name="Perez M."/>
            <person name="Aroh O."/>
            <person name="Sun Y."/>
            <person name="Lan Y."/>
            <person name="Juniper S.K."/>
            <person name="Young C.R."/>
            <person name="Angers B."/>
            <person name="Qian P.Y."/>
        </authorList>
    </citation>
    <scope>NUCLEOTIDE SEQUENCE</scope>
    <source>
        <strain evidence="1">R07B-5</strain>
    </source>
</reference>
<organism evidence="1 2">
    <name type="scientific">Ridgeia piscesae</name>
    <name type="common">Tubeworm</name>
    <dbReference type="NCBI Taxonomy" id="27915"/>
    <lineage>
        <taxon>Eukaryota</taxon>
        <taxon>Metazoa</taxon>
        <taxon>Spiralia</taxon>
        <taxon>Lophotrochozoa</taxon>
        <taxon>Annelida</taxon>
        <taxon>Polychaeta</taxon>
        <taxon>Sedentaria</taxon>
        <taxon>Canalipalpata</taxon>
        <taxon>Sabellida</taxon>
        <taxon>Siboglinidae</taxon>
        <taxon>Ridgeia</taxon>
    </lineage>
</organism>